<keyword evidence="2" id="KW-0732">Signal</keyword>
<keyword evidence="1" id="KW-1133">Transmembrane helix</keyword>
<name>A0A9X3S9R7_9ACTN</name>
<dbReference type="Pfam" id="PF04307">
    <property type="entry name" value="YdjM"/>
    <property type="match status" value="1"/>
</dbReference>
<dbReference type="PANTHER" id="PTHR35531:SF1">
    <property type="entry name" value="INNER MEMBRANE PROTEIN YBCI-RELATED"/>
    <property type="match status" value="1"/>
</dbReference>
<gene>
    <name evidence="3" type="ORF">OJ997_21480</name>
</gene>
<keyword evidence="1" id="KW-0472">Membrane</keyword>
<evidence type="ECO:0000256" key="1">
    <source>
        <dbReference type="SAM" id="Phobius"/>
    </source>
</evidence>
<keyword evidence="4" id="KW-1185">Reference proteome</keyword>
<dbReference type="PANTHER" id="PTHR35531">
    <property type="entry name" value="INNER MEMBRANE PROTEIN YBCI-RELATED"/>
    <property type="match status" value="1"/>
</dbReference>
<evidence type="ECO:0000256" key="2">
    <source>
        <dbReference type="SAM" id="SignalP"/>
    </source>
</evidence>
<organism evidence="3 4">
    <name type="scientific">Solirubrobacter phytolaccae</name>
    <dbReference type="NCBI Taxonomy" id="1404360"/>
    <lineage>
        <taxon>Bacteria</taxon>
        <taxon>Bacillati</taxon>
        <taxon>Actinomycetota</taxon>
        <taxon>Thermoleophilia</taxon>
        <taxon>Solirubrobacterales</taxon>
        <taxon>Solirubrobacteraceae</taxon>
        <taxon>Solirubrobacter</taxon>
    </lineage>
</organism>
<dbReference type="InterPro" id="IPR007404">
    <property type="entry name" value="YdjM-like"/>
</dbReference>
<feature type="transmembrane region" description="Helical" evidence="1">
    <location>
        <begin position="62"/>
        <end position="82"/>
    </location>
</feature>
<dbReference type="GO" id="GO:0016787">
    <property type="term" value="F:hydrolase activity"/>
    <property type="evidence" value="ECO:0007669"/>
    <property type="project" value="UniProtKB-KW"/>
</dbReference>
<sequence length="184" mass="18699">MRATTHQIAGVGLAVVAAAALEASTADAAVLVAGAWLGSLLPDADRAGSRIYRTRRFERRAWPLRILGWFARLPLRALILLGHRGLTHSLLAVAAGAAAAFALASLLVPSVASAAAAGVGIGYLAHVAADACTPSGVPLLAPLSRHRHHLLPRSARIPTGSLRELAVAAVLTAGAVAATLLLTG</sequence>
<reference evidence="3" key="1">
    <citation type="submission" date="2022-10" db="EMBL/GenBank/DDBJ databases">
        <title>The WGS of Solirubrobacter phytolaccae KCTC 29190.</title>
        <authorList>
            <person name="Jiang Z."/>
        </authorList>
    </citation>
    <scope>NUCLEOTIDE SEQUENCE</scope>
    <source>
        <strain evidence="3">KCTC 29190</strain>
    </source>
</reference>
<evidence type="ECO:0000313" key="4">
    <source>
        <dbReference type="Proteomes" id="UP001147653"/>
    </source>
</evidence>
<evidence type="ECO:0000313" key="3">
    <source>
        <dbReference type="EMBL" id="MDA0182898.1"/>
    </source>
</evidence>
<proteinExistence type="predicted"/>
<dbReference type="RefSeq" id="WP_270027281.1">
    <property type="nucleotide sequence ID" value="NZ_JAPDDP010000043.1"/>
</dbReference>
<comment type="caution">
    <text evidence="3">The sequence shown here is derived from an EMBL/GenBank/DDBJ whole genome shotgun (WGS) entry which is preliminary data.</text>
</comment>
<feature type="signal peptide" evidence="2">
    <location>
        <begin position="1"/>
        <end position="28"/>
    </location>
</feature>
<feature type="chain" id="PRO_5040766181" evidence="2">
    <location>
        <begin position="29"/>
        <end position="184"/>
    </location>
</feature>
<feature type="transmembrane region" description="Helical" evidence="1">
    <location>
        <begin position="114"/>
        <end position="141"/>
    </location>
</feature>
<dbReference type="AlphaFoldDB" id="A0A9X3S9R7"/>
<dbReference type="Proteomes" id="UP001147653">
    <property type="component" value="Unassembled WGS sequence"/>
</dbReference>
<protein>
    <submittedName>
        <fullName evidence="3">Metal-dependent hydrolase</fullName>
    </submittedName>
</protein>
<dbReference type="EMBL" id="JAPDDP010000043">
    <property type="protein sequence ID" value="MDA0182898.1"/>
    <property type="molecule type" value="Genomic_DNA"/>
</dbReference>
<keyword evidence="1" id="KW-0812">Transmembrane</keyword>
<feature type="transmembrane region" description="Helical" evidence="1">
    <location>
        <begin position="162"/>
        <end position="182"/>
    </location>
</feature>
<keyword evidence="3" id="KW-0378">Hydrolase</keyword>
<feature type="transmembrane region" description="Helical" evidence="1">
    <location>
        <begin position="89"/>
        <end position="108"/>
    </location>
</feature>
<accession>A0A9X3S9R7</accession>